<dbReference type="Gene3D" id="1.20.1560.10">
    <property type="entry name" value="ABC transporter type 1, transmembrane domain"/>
    <property type="match status" value="1"/>
</dbReference>
<dbReference type="InterPro" id="IPR039421">
    <property type="entry name" value="Type_1_exporter"/>
</dbReference>
<reference evidence="10 11" key="1">
    <citation type="journal article" date="2023" name="Genome Announc.">
        <title>Pan-Genome Analyses of the Genus Cohnella and Proposal of the Novel Species Cohnella silvisoli sp. nov., Isolated from Forest Soil.</title>
        <authorList>
            <person name="Wang C."/>
            <person name="Mao L."/>
            <person name="Bao G."/>
            <person name="Zhu H."/>
        </authorList>
    </citation>
    <scope>NUCLEOTIDE SEQUENCE [LARGE SCALE GENOMIC DNA]</scope>
    <source>
        <strain evidence="10 11">NL03-T5-1</strain>
    </source>
</reference>
<dbReference type="EMBL" id="JASKHM010000006">
    <property type="protein sequence ID" value="MEQ4483166.1"/>
    <property type="molecule type" value="Genomic_DNA"/>
</dbReference>
<dbReference type="Proteomes" id="UP001493487">
    <property type="component" value="Unassembled WGS sequence"/>
</dbReference>
<feature type="transmembrane region" description="Helical" evidence="7">
    <location>
        <begin position="235"/>
        <end position="258"/>
    </location>
</feature>
<feature type="transmembrane region" description="Helical" evidence="7">
    <location>
        <begin position="278"/>
        <end position="296"/>
    </location>
</feature>
<evidence type="ECO:0000256" key="6">
    <source>
        <dbReference type="ARBA" id="ARBA00023136"/>
    </source>
</evidence>
<evidence type="ECO:0000256" key="4">
    <source>
        <dbReference type="ARBA" id="ARBA00022840"/>
    </source>
</evidence>
<gene>
    <name evidence="10" type="ORF">QJS35_12240</name>
</gene>
<dbReference type="PROSITE" id="PS00211">
    <property type="entry name" value="ABC_TRANSPORTER_1"/>
    <property type="match status" value="1"/>
</dbReference>
<dbReference type="InterPro" id="IPR003439">
    <property type="entry name" value="ABC_transporter-like_ATP-bd"/>
</dbReference>
<dbReference type="Pfam" id="PF00005">
    <property type="entry name" value="ABC_tran"/>
    <property type="match status" value="1"/>
</dbReference>
<dbReference type="PANTHER" id="PTHR43394:SF1">
    <property type="entry name" value="ATP-BINDING CASSETTE SUB-FAMILY B MEMBER 10, MITOCHONDRIAL"/>
    <property type="match status" value="1"/>
</dbReference>
<protein>
    <submittedName>
        <fullName evidence="10">ABC transporter ATP-binding protein</fullName>
    </submittedName>
</protein>
<dbReference type="SUPFAM" id="SSF90123">
    <property type="entry name" value="ABC transporter transmembrane region"/>
    <property type="match status" value="1"/>
</dbReference>
<feature type="domain" description="ABC transporter" evidence="8">
    <location>
        <begin position="341"/>
        <end position="576"/>
    </location>
</feature>
<keyword evidence="4 10" id="KW-0067">ATP-binding</keyword>
<feature type="transmembrane region" description="Helical" evidence="7">
    <location>
        <begin position="125"/>
        <end position="149"/>
    </location>
</feature>
<evidence type="ECO:0000256" key="5">
    <source>
        <dbReference type="ARBA" id="ARBA00022989"/>
    </source>
</evidence>
<dbReference type="CDD" id="cd18548">
    <property type="entry name" value="ABC_6TM_Tm287_like"/>
    <property type="match status" value="1"/>
</dbReference>
<dbReference type="RefSeq" id="WP_232184286.1">
    <property type="nucleotide sequence ID" value="NZ_JAIOAP010000002.1"/>
</dbReference>
<dbReference type="InterPro" id="IPR011527">
    <property type="entry name" value="ABC1_TM_dom"/>
</dbReference>
<feature type="transmembrane region" description="Helical" evidence="7">
    <location>
        <begin position="52"/>
        <end position="76"/>
    </location>
</feature>
<organism evidence="10 11">
    <name type="scientific">Cohnella silvisoli</name>
    <dbReference type="NCBI Taxonomy" id="2873699"/>
    <lineage>
        <taxon>Bacteria</taxon>
        <taxon>Bacillati</taxon>
        <taxon>Bacillota</taxon>
        <taxon>Bacilli</taxon>
        <taxon>Bacillales</taxon>
        <taxon>Paenibacillaceae</taxon>
        <taxon>Cohnella</taxon>
    </lineage>
</organism>
<keyword evidence="5 7" id="KW-1133">Transmembrane helix</keyword>
<keyword evidence="11" id="KW-1185">Reference proteome</keyword>
<dbReference type="InterPro" id="IPR027417">
    <property type="entry name" value="P-loop_NTPase"/>
</dbReference>
<dbReference type="GO" id="GO:0005524">
    <property type="term" value="F:ATP binding"/>
    <property type="evidence" value="ECO:0007669"/>
    <property type="project" value="UniProtKB-KW"/>
</dbReference>
<dbReference type="InterPro" id="IPR017871">
    <property type="entry name" value="ABC_transporter-like_CS"/>
</dbReference>
<evidence type="ECO:0000259" key="9">
    <source>
        <dbReference type="PROSITE" id="PS50929"/>
    </source>
</evidence>
<keyword evidence="3" id="KW-0547">Nucleotide-binding</keyword>
<sequence>MIKLFRYLKPYRLAVAAVMVLVLLQSLSELYLPTLMADIINDGVVKGNIPYIWKIGSFMLVFTAVGTVVSIAASYLSSRISAGFGRDVRSKTFRHVENFSLQEFDQIGTASLITRTTNDITQVQMVLIMMLRLMVMAPMMCIGGLIMAVSKDATLSLVFVGAIPILALTILIIARQGIPYFKVMQKKIDKLNLVLREGLTGIRVIRSFNRFEHETKKFKEANEDLTQTAIKVNQIMAFMMPMMMLILNFSSIAIIWFGGLRVSSEHMLVGDLMAFLQYAMQIMFSLLMVSMMFVMVPRGSASAVRINEVLNMEPVITEKGSLEKGKVDIQSASNSEHAGIVEFEQVSFRYPGAENPAISDISFRALPGEVTAIIGGTGSGKSTLVSLIPRFYDIEDGFVRIDGVDVRDLTLEQLRSKIGLVPQKALLFTGTVADNIRYGKTDATDEEVNHAANTAQATEFISGMPEGFEAPISQGGANLSGGQKQRLSIARALIRKPQIYLFDDSFSALDFKTDAKLRAALKKETTEATVIIVAQRVSTVMDADRIIVLDEGKIVGIGKHRELMESSGIYREIVSSQLSEEEIA</sequence>
<evidence type="ECO:0000313" key="11">
    <source>
        <dbReference type="Proteomes" id="UP001493487"/>
    </source>
</evidence>
<dbReference type="SUPFAM" id="SSF52540">
    <property type="entry name" value="P-loop containing nucleoside triphosphate hydrolases"/>
    <property type="match status" value="1"/>
</dbReference>
<dbReference type="PROSITE" id="PS50893">
    <property type="entry name" value="ABC_TRANSPORTER_2"/>
    <property type="match status" value="1"/>
</dbReference>
<name>A0ABV1KT69_9BACL</name>
<dbReference type="SMART" id="SM00382">
    <property type="entry name" value="AAA"/>
    <property type="match status" value="1"/>
</dbReference>
<feature type="domain" description="ABC transmembrane type-1" evidence="9">
    <location>
        <begin position="16"/>
        <end position="298"/>
    </location>
</feature>
<proteinExistence type="predicted"/>
<evidence type="ECO:0000256" key="7">
    <source>
        <dbReference type="SAM" id="Phobius"/>
    </source>
</evidence>
<dbReference type="PROSITE" id="PS50929">
    <property type="entry name" value="ABC_TM1F"/>
    <property type="match status" value="1"/>
</dbReference>
<evidence type="ECO:0000256" key="2">
    <source>
        <dbReference type="ARBA" id="ARBA00022692"/>
    </source>
</evidence>
<keyword evidence="2 7" id="KW-0812">Transmembrane</keyword>
<comment type="subcellular location">
    <subcellularLocation>
        <location evidence="1">Cell membrane</location>
        <topology evidence="1">Multi-pass membrane protein</topology>
    </subcellularLocation>
</comment>
<dbReference type="Pfam" id="PF00664">
    <property type="entry name" value="ABC_membrane"/>
    <property type="match status" value="1"/>
</dbReference>
<keyword evidence="6 7" id="KW-0472">Membrane</keyword>
<dbReference type="PANTHER" id="PTHR43394">
    <property type="entry name" value="ATP-DEPENDENT PERMEASE MDL1, MITOCHONDRIAL"/>
    <property type="match status" value="1"/>
</dbReference>
<dbReference type="Gene3D" id="3.40.50.300">
    <property type="entry name" value="P-loop containing nucleotide triphosphate hydrolases"/>
    <property type="match status" value="1"/>
</dbReference>
<evidence type="ECO:0000313" key="10">
    <source>
        <dbReference type="EMBL" id="MEQ4483166.1"/>
    </source>
</evidence>
<evidence type="ECO:0000259" key="8">
    <source>
        <dbReference type="PROSITE" id="PS50893"/>
    </source>
</evidence>
<comment type="caution">
    <text evidence="10">The sequence shown here is derived from an EMBL/GenBank/DDBJ whole genome shotgun (WGS) entry which is preliminary data.</text>
</comment>
<accession>A0ABV1KT69</accession>
<evidence type="ECO:0000256" key="1">
    <source>
        <dbReference type="ARBA" id="ARBA00004651"/>
    </source>
</evidence>
<evidence type="ECO:0000256" key="3">
    <source>
        <dbReference type="ARBA" id="ARBA00022741"/>
    </source>
</evidence>
<feature type="transmembrane region" description="Helical" evidence="7">
    <location>
        <begin position="155"/>
        <end position="174"/>
    </location>
</feature>
<dbReference type="InterPro" id="IPR036640">
    <property type="entry name" value="ABC1_TM_sf"/>
</dbReference>
<dbReference type="InterPro" id="IPR003593">
    <property type="entry name" value="AAA+_ATPase"/>
</dbReference>